<dbReference type="Proteomes" id="UP000799770">
    <property type="component" value="Unassembled WGS sequence"/>
</dbReference>
<evidence type="ECO:0000256" key="1">
    <source>
        <dbReference type="SAM" id="MobiDB-lite"/>
    </source>
</evidence>
<sequence length="225" mass="26256">MRSVLAWLLFIQMGLSKPYPNSNNIESRHPIQGEEPSPEHPTVPSDQDAPLLNPNDNSHSKWPEIRDNLPSDTKNYTVWVTDRENESQNNETREWLKGLHKGKSKMNERWSFTWNKAEDVPNKELKKLWDEGRFDQEIGNYQRLLGWSNVVLDPAGYDTVSKRADWIKGIEAELPMAEMRFLDNSRILAPDTKIPRALLPRKFEWGDWDKQADAYPDLVQEGRYP</sequence>
<evidence type="ECO:0000256" key="2">
    <source>
        <dbReference type="SAM" id="SignalP"/>
    </source>
</evidence>
<feature type="signal peptide" evidence="2">
    <location>
        <begin position="1"/>
        <end position="16"/>
    </location>
</feature>
<keyword evidence="4" id="KW-1185">Reference proteome</keyword>
<reference evidence="3" key="1">
    <citation type="journal article" date="2020" name="Stud. Mycol.">
        <title>101 Dothideomycetes genomes: a test case for predicting lifestyles and emergence of pathogens.</title>
        <authorList>
            <person name="Haridas S."/>
            <person name="Albert R."/>
            <person name="Binder M."/>
            <person name="Bloem J."/>
            <person name="Labutti K."/>
            <person name="Salamov A."/>
            <person name="Andreopoulos B."/>
            <person name="Baker S."/>
            <person name="Barry K."/>
            <person name="Bills G."/>
            <person name="Bluhm B."/>
            <person name="Cannon C."/>
            <person name="Castanera R."/>
            <person name="Culley D."/>
            <person name="Daum C."/>
            <person name="Ezra D."/>
            <person name="Gonzalez J."/>
            <person name="Henrissat B."/>
            <person name="Kuo A."/>
            <person name="Liang C."/>
            <person name="Lipzen A."/>
            <person name="Lutzoni F."/>
            <person name="Magnuson J."/>
            <person name="Mondo S."/>
            <person name="Nolan M."/>
            <person name="Ohm R."/>
            <person name="Pangilinan J."/>
            <person name="Park H.-J."/>
            <person name="Ramirez L."/>
            <person name="Alfaro M."/>
            <person name="Sun H."/>
            <person name="Tritt A."/>
            <person name="Yoshinaga Y."/>
            <person name="Zwiers L.-H."/>
            <person name="Turgeon B."/>
            <person name="Goodwin S."/>
            <person name="Spatafora J."/>
            <person name="Crous P."/>
            <person name="Grigoriev I."/>
        </authorList>
    </citation>
    <scope>NUCLEOTIDE SEQUENCE</scope>
    <source>
        <strain evidence="3">CBS 627.86</strain>
    </source>
</reference>
<evidence type="ECO:0000313" key="3">
    <source>
        <dbReference type="EMBL" id="KAF2123079.1"/>
    </source>
</evidence>
<dbReference type="AlphaFoldDB" id="A0A6A5ZUA3"/>
<evidence type="ECO:0000313" key="4">
    <source>
        <dbReference type="Proteomes" id="UP000799770"/>
    </source>
</evidence>
<feature type="region of interest" description="Disordered" evidence="1">
    <location>
        <begin position="19"/>
        <end position="69"/>
    </location>
</feature>
<dbReference type="OrthoDB" id="1896086at2759"/>
<proteinExistence type="predicted"/>
<keyword evidence="2" id="KW-0732">Signal</keyword>
<organism evidence="3 4">
    <name type="scientific">Lophiotrema nucula</name>
    <dbReference type="NCBI Taxonomy" id="690887"/>
    <lineage>
        <taxon>Eukaryota</taxon>
        <taxon>Fungi</taxon>
        <taxon>Dikarya</taxon>
        <taxon>Ascomycota</taxon>
        <taxon>Pezizomycotina</taxon>
        <taxon>Dothideomycetes</taxon>
        <taxon>Pleosporomycetidae</taxon>
        <taxon>Pleosporales</taxon>
        <taxon>Lophiotremataceae</taxon>
        <taxon>Lophiotrema</taxon>
    </lineage>
</organism>
<feature type="chain" id="PRO_5025429829" evidence="2">
    <location>
        <begin position="17"/>
        <end position="225"/>
    </location>
</feature>
<protein>
    <submittedName>
        <fullName evidence="3">Uncharacterized protein</fullName>
    </submittedName>
</protein>
<feature type="compositionally biased region" description="Basic and acidic residues" evidence="1">
    <location>
        <begin position="58"/>
        <end position="69"/>
    </location>
</feature>
<gene>
    <name evidence="3" type="ORF">BDV96DRAFT_14127</name>
</gene>
<name>A0A6A5ZUA3_9PLEO</name>
<accession>A0A6A5ZUA3</accession>
<dbReference type="EMBL" id="ML977310">
    <property type="protein sequence ID" value="KAF2123079.1"/>
    <property type="molecule type" value="Genomic_DNA"/>
</dbReference>